<keyword evidence="3" id="KW-1185">Reference proteome</keyword>
<evidence type="ECO:0000313" key="2">
    <source>
        <dbReference type="EMBL" id="MFC3302399.1"/>
    </source>
</evidence>
<feature type="transmembrane region" description="Helical" evidence="1">
    <location>
        <begin position="33"/>
        <end position="49"/>
    </location>
</feature>
<name>A0ABV7MAC2_9PROT</name>
<dbReference type="RefSeq" id="WP_189570620.1">
    <property type="nucleotide sequence ID" value="NZ_BMXU01000001.1"/>
</dbReference>
<keyword evidence="1" id="KW-0812">Transmembrane</keyword>
<evidence type="ECO:0000313" key="3">
    <source>
        <dbReference type="Proteomes" id="UP001595607"/>
    </source>
</evidence>
<protein>
    <submittedName>
        <fullName evidence="2">Uncharacterized protein</fullName>
    </submittedName>
</protein>
<feature type="transmembrane region" description="Helical" evidence="1">
    <location>
        <begin position="7"/>
        <end position="27"/>
    </location>
</feature>
<reference evidence="3" key="1">
    <citation type="journal article" date="2019" name="Int. J. Syst. Evol. Microbiol.">
        <title>The Global Catalogue of Microorganisms (GCM) 10K type strain sequencing project: providing services to taxonomists for standard genome sequencing and annotation.</title>
        <authorList>
            <consortium name="The Broad Institute Genomics Platform"/>
            <consortium name="The Broad Institute Genome Sequencing Center for Infectious Disease"/>
            <person name="Wu L."/>
            <person name="Ma J."/>
        </authorList>
    </citation>
    <scope>NUCLEOTIDE SEQUENCE [LARGE SCALE GENOMIC DNA]</scope>
    <source>
        <strain evidence="3">KCTC 22245</strain>
    </source>
</reference>
<proteinExistence type="predicted"/>
<dbReference type="Proteomes" id="UP001595607">
    <property type="component" value="Unassembled WGS sequence"/>
</dbReference>
<accession>A0ABV7MAC2</accession>
<evidence type="ECO:0000256" key="1">
    <source>
        <dbReference type="SAM" id="Phobius"/>
    </source>
</evidence>
<keyword evidence="1" id="KW-1133">Transmembrane helix</keyword>
<dbReference type="EMBL" id="JBHRVA010000002">
    <property type="protein sequence ID" value="MFC3302399.1"/>
    <property type="molecule type" value="Genomic_DNA"/>
</dbReference>
<sequence>MYRIVRVLLLIGLFLSTASIAYFFLVLQVPPPPGAWLAVASSLFGLIFSPRD</sequence>
<gene>
    <name evidence="2" type="ORF">ACFONP_06600</name>
</gene>
<organism evidence="2 3">
    <name type="scientific">Parvularcula lutaonensis</name>
    <dbReference type="NCBI Taxonomy" id="491923"/>
    <lineage>
        <taxon>Bacteria</taxon>
        <taxon>Pseudomonadati</taxon>
        <taxon>Pseudomonadota</taxon>
        <taxon>Alphaproteobacteria</taxon>
        <taxon>Parvularculales</taxon>
        <taxon>Parvularculaceae</taxon>
        <taxon>Parvularcula</taxon>
    </lineage>
</organism>
<keyword evidence="1" id="KW-0472">Membrane</keyword>
<comment type="caution">
    <text evidence="2">The sequence shown here is derived from an EMBL/GenBank/DDBJ whole genome shotgun (WGS) entry which is preliminary data.</text>
</comment>